<dbReference type="PANTHER" id="PTHR43133:SF46">
    <property type="entry name" value="RNA POLYMERASE SIGMA-70 FACTOR ECF SUBFAMILY"/>
    <property type="match status" value="1"/>
</dbReference>
<keyword evidence="2" id="KW-0805">Transcription regulation</keyword>
<dbReference type="Pfam" id="PF04542">
    <property type="entry name" value="Sigma70_r2"/>
    <property type="match status" value="1"/>
</dbReference>
<sequence>MTFILYSIKPLNLSTIITSAEELVQQCLSGDATAYRALYERYAKAMYNTVLRIVNRTDDAEDILQEAFTDAFQQLGSFEGRSTFGAWLRQIVVYKSIAHLKKQKLHLNGLETDAENIADEAPIDEDEIWYSVESIKQAMQKLPDGYRTVLSLHLIEGYEQEEVASIMQLAHSTVRTQYMRAKQKLVQLLKQEVYEQ</sequence>
<dbReference type="AlphaFoldDB" id="A0A562SSR2"/>
<dbReference type="PANTHER" id="PTHR43133">
    <property type="entry name" value="RNA POLYMERASE ECF-TYPE SIGMA FACTO"/>
    <property type="match status" value="1"/>
</dbReference>
<dbReference type="InterPro" id="IPR013324">
    <property type="entry name" value="RNA_pol_sigma_r3/r4-like"/>
</dbReference>
<accession>A0A562SSR2</accession>
<name>A0A562SSR2_9BACT</name>
<dbReference type="SUPFAM" id="SSF88659">
    <property type="entry name" value="Sigma3 and sigma4 domains of RNA polymerase sigma factors"/>
    <property type="match status" value="1"/>
</dbReference>
<dbReference type="GO" id="GO:0016987">
    <property type="term" value="F:sigma factor activity"/>
    <property type="evidence" value="ECO:0007669"/>
    <property type="project" value="UniProtKB-KW"/>
</dbReference>
<comment type="caution">
    <text evidence="7">The sequence shown here is derived from an EMBL/GenBank/DDBJ whole genome shotgun (WGS) entry which is preliminary data.</text>
</comment>
<dbReference type="RefSeq" id="WP_144886116.1">
    <property type="nucleotide sequence ID" value="NZ_VLLE01000003.1"/>
</dbReference>
<dbReference type="GO" id="GO:0006352">
    <property type="term" value="P:DNA-templated transcription initiation"/>
    <property type="evidence" value="ECO:0007669"/>
    <property type="project" value="InterPro"/>
</dbReference>
<organism evidence="7 8">
    <name type="scientific">Lacibacter cauensis</name>
    <dbReference type="NCBI Taxonomy" id="510947"/>
    <lineage>
        <taxon>Bacteria</taxon>
        <taxon>Pseudomonadati</taxon>
        <taxon>Bacteroidota</taxon>
        <taxon>Chitinophagia</taxon>
        <taxon>Chitinophagales</taxon>
        <taxon>Chitinophagaceae</taxon>
        <taxon>Lacibacter</taxon>
    </lineage>
</organism>
<evidence type="ECO:0000256" key="3">
    <source>
        <dbReference type="ARBA" id="ARBA00023082"/>
    </source>
</evidence>
<dbReference type="Proteomes" id="UP000316167">
    <property type="component" value="Unassembled WGS sequence"/>
</dbReference>
<gene>
    <name evidence="7" type="ORF">IQ13_1948</name>
</gene>
<evidence type="ECO:0000313" key="8">
    <source>
        <dbReference type="Proteomes" id="UP000316167"/>
    </source>
</evidence>
<feature type="domain" description="RNA polymerase sigma factor 70 region 4 type 2" evidence="6">
    <location>
        <begin position="134"/>
        <end position="185"/>
    </location>
</feature>
<keyword evidence="4" id="KW-0804">Transcription</keyword>
<dbReference type="GO" id="GO:0003677">
    <property type="term" value="F:DNA binding"/>
    <property type="evidence" value="ECO:0007669"/>
    <property type="project" value="InterPro"/>
</dbReference>
<protein>
    <submittedName>
        <fullName evidence="7">RNA polymerase sigma-70 factor (ECF subfamily)</fullName>
    </submittedName>
</protein>
<dbReference type="Pfam" id="PF08281">
    <property type="entry name" value="Sigma70_r4_2"/>
    <property type="match status" value="1"/>
</dbReference>
<dbReference type="InterPro" id="IPR013249">
    <property type="entry name" value="RNA_pol_sigma70_r4_t2"/>
</dbReference>
<reference evidence="7 8" key="1">
    <citation type="journal article" date="2015" name="Stand. Genomic Sci.">
        <title>Genomic Encyclopedia of Bacterial and Archaeal Type Strains, Phase III: the genomes of soil and plant-associated and newly described type strains.</title>
        <authorList>
            <person name="Whitman W.B."/>
            <person name="Woyke T."/>
            <person name="Klenk H.P."/>
            <person name="Zhou Y."/>
            <person name="Lilburn T.G."/>
            <person name="Beck B.J."/>
            <person name="De Vos P."/>
            <person name="Vandamme P."/>
            <person name="Eisen J.A."/>
            <person name="Garrity G."/>
            <person name="Hugenholtz P."/>
            <person name="Kyrpides N.C."/>
        </authorList>
    </citation>
    <scope>NUCLEOTIDE SEQUENCE [LARGE SCALE GENOMIC DNA]</scope>
    <source>
        <strain evidence="7 8">CGMCC 1.7271</strain>
    </source>
</reference>
<dbReference type="InterPro" id="IPR007627">
    <property type="entry name" value="RNA_pol_sigma70_r2"/>
</dbReference>
<evidence type="ECO:0000259" key="5">
    <source>
        <dbReference type="Pfam" id="PF04542"/>
    </source>
</evidence>
<dbReference type="CDD" id="cd06171">
    <property type="entry name" value="Sigma70_r4"/>
    <property type="match status" value="1"/>
</dbReference>
<comment type="similarity">
    <text evidence="1">Belongs to the sigma-70 factor family. ECF subfamily.</text>
</comment>
<keyword evidence="3" id="KW-0731">Sigma factor</keyword>
<dbReference type="SUPFAM" id="SSF88946">
    <property type="entry name" value="Sigma2 domain of RNA polymerase sigma factors"/>
    <property type="match status" value="1"/>
</dbReference>
<evidence type="ECO:0000256" key="2">
    <source>
        <dbReference type="ARBA" id="ARBA00023015"/>
    </source>
</evidence>
<dbReference type="InterPro" id="IPR013325">
    <property type="entry name" value="RNA_pol_sigma_r2"/>
</dbReference>
<evidence type="ECO:0000256" key="1">
    <source>
        <dbReference type="ARBA" id="ARBA00010641"/>
    </source>
</evidence>
<evidence type="ECO:0000256" key="4">
    <source>
        <dbReference type="ARBA" id="ARBA00023163"/>
    </source>
</evidence>
<proteinExistence type="inferred from homology"/>
<dbReference type="OrthoDB" id="1056775at2"/>
<feature type="domain" description="RNA polymerase sigma-70 region 2" evidence="5">
    <location>
        <begin position="38"/>
        <end position="104"/>
    </location>
</feature>
<evidence type="ECO:0000313" key="7">
    <source>
        <dbReference type="EMBL" id="TWI83830.1"/>
    </source>
</evidence>
<dbReference type="InterPro" id="IPR036388">
    <property type="entry name" value="WH-like_DNA-bd_sf"/>
</dbReference>
<evidence type="ECO:0000259" key="6">
    <source>
        <dbReference type="Pfam" id="PF08281"/>
    </source>
</evidence>
<dbReference type="NCBIfam" id="TIGR02937">
    <property type="entry name" value="sigma70-ECF"/>
    <property type="match status" value="1"/>
</dbReference>
<dbReference type="EMBL" id="VLLE01000003">
    <property type="protein sequence ID" value="TWI83830.1"/>
    <property type="molecule type" value="Genomic_DNA"/>
</dbReference>
<dbReference type="Gene3D" id="1.10.1740.10">
    <property type="match status" value="1"/>
</dbReference>
<dbReference type="InterPro" id="IPR039425">
    <property type="entry name" value="RNA_pol_sigma-70-like"/>
</dbReference>
<dbReference type="InterPro" id="IPR014284">
    <property type="entry name" value="RNA_pol_sigma-70_dom"/>
</dbReference>
<keyword evidence="8" id="KW-1185">Reference proteome</keyword>
<dbReference type="Gene3D" id="1.10.10.10">
    <property type="entry name" value="Winged helix-like DNA-binding domain superfamily/Winged helix DNA-binding domain"/>
    <property type="match status" value="1"/>
</dbReference>